<dbReference type="PANTHER" id="PTHR32097:SF17">
    <property type="entry name" value="CAMP-BINDING PROTEIN 1-RELATED"/>
    <property type="match status" value="1"/>
</dbReference>
<name>A0ABS1MGG4_9NOCA</name>
<evidence type="ECO:0000313" key="2">
    <source>
        <dbReference type="EMBL" id="MBL1079631.1"/>
    </source>
</evidence>
<comment type="caution">
    <text evidence="2">The sequence shown here is derived from an EMBL/GenBank/DDBJ whole genome shotgun (WGS) entry which is preliminary data.</text>
</comment>
<dbReference type="RefSeq" id="WP_201956754.1">
    <property type="nucleotide sequence ID" value="NZ_JAERRJ010000018.1"/>
</dbReference>
<dbReference type="EMBL" id="JAERRJ010000018">
    <property type="protein sequence ID" value="MBL1079631.1"/>
    <property type="molecule type" value="Genomic_DNA"/>
</dbReference>
<protein>
    <submittedName>
        <fullName evidence="2">TerD family protein</fullName>
    </submittedName>
</protein>
<dbReference type="InterPro" id="IPR003325">
    <property type="entry name" value="TerD"/>
</dbReference>
<dbReference type="InterPro" id="IPR051324">
    <property type="entry name" value="Stress/Tellurium_Resist"/>
</dbReference>
<feature type="domain" description="TerD" evidence="1">
    <location>
        <begin position="12"/>
        <end position="164"/>
    </location>
</feature>
<organism evidence="2 3">
    <name type="scientific">Nocardia acididurans</name>
    <dbReference type="NCBI Taxonomy" id="2802282"/>
    <lineage>
        <taxon>Bacteria</taxon>
        <taxon>Bacillati</taxon>
        <taxon>Actinomycetota</taxon>
        <taxon>Actinomycetes</taxon>
        <taxon>Mycobacteriales</taxon>
        <taxon>Nocardiaceae</taxon>
        <taxon>Nocardia</taxon>
    </lineage>
</organism>
<keyword evidence="3" id="KW-1185">Reference proteome</keyword>
<dbReference type="Gene3D" id="2.60.60.30">
    <property type="entry name" value="sav2460 like domains"/>
    <property type="match status" value="1"/>
</dbReference>
<evidence type="ECO:0000259" key="1">
    <source>
        <dbReference type="Pfam" id="PF02342"/>
    </source>
</evidence>
<proteinExistence type="predicted"/>
<dbReference type="Pfam" id="PF02342">
    <property type="entry name" value="TerD"/>
    <property type="match status" value="1"/>
</dbReference>
<dbReference type="PANTHER" id="PTHR32097">
    <property type="entry name" value="CAMP-BINDING PROTEIN 1-RELATED"/>
    <property type="match status" value="1"/>
</dbReference>
<dbReference type="Proteomes" id="UP000602198">
    <property type="component" value="Unassembled WGS sequence"/>
</dbReference>
<reference evidence="2 3" key="1">
    <citation type="submission" date="2021-01" db="EMBL/GenBank/DDBJ databases">
        <title>WGS of actinomycetes isolated from Thailand.</title>
        <authorList>
            <person name="Thawai C."/>
        </authorList>
    </citation>
    <scope>NUCLEOTIDE SEQUENCE [LARGE SCALE GENOMIC DNA]</scope>
    <source>
        <strain evidence="2 3">LPG 2</strain>
    </source>
</reference>
<dbReference type="CDD" id="cd06974">
    <property type="entry name" value="TerD_like"/>
    <property type="match status" value="1"/>
</dbReference>
<sequence length="179" mass="19695">MTFPLRDEQGTEIVYLRVGLGWDPARRKLWGKHSDIDLNVAAMIYADTGLTDVVYHEQMLSTDSAVRLHGDNLTGEGPGDDEIITVDLTRIESYVTAVLFVVTCYTGQNLARVENAFCRIANSATTTELARYDIAAVSGTGFVMGGLFRPGGVWEFREINQGIEAKHPVEAAPELGRFL</sequence>
<evidence type="ECO:0000313" key="3">
    <source>
        <dbReference type="Proteomes" id="UP000602198"/>
    </source>
</evidence>
<gene>
    <name evidence="2" type="ORF">JK358_35025</name>
</gene>
<accession>A0ABS1MGG4</accession>